<dbReference type="AlphaFoldDB" id="D8TXY1"/>
<sequence>MECTVIRDGGGGGSGGGAATDTTSLQPPVLPLSPQVRPSVYGSVFRTPPSFLQPLLNAVVAVSTGRLSSLPAAAVAWLLRALLSLGHMPPTAWIQEAYDSLAAGARELHPSQAANAYLAIAGLAIVSRTARTGGGNSRADDAKDAAELAVSASPPPPPPPSALLTGLYEALARPGPFGVMDPRVALACLEAAAAVESAVTALAEALIRRAAGIQPSAAAAPLLDETTGRMGAVPEADATAAAAAAAVAPTGGAHLAAASAAAATPTATTVVSPALVVAAARALVAAARLENPPRPTAVLDLASSAPLPPPIVAALISGVEGHLPYLDAVQISYCVTVVQRLAAMQSSAGSAAADLVLRFARGPAAAELARKLPTLPPARLAAAVAALPPPLRQPPPAEVAAAAHEALRRTLAAADSDDLAEVLRQLSAADALPYYGWQGALAAATSQRLRDAAALISSQELCNTLFVLAALNYRPGFSWTAAAAAALQPRLLSLTAPQLTNALWTLAKFGYRPEPSWSTPAVQALQLQLPALRPHQLSYGLGSLQRMGCTVSAAVLDEMLTVAAADQLRQYPPGDLVLLLMTVARLRHVPSYSFTEAVTERLRPHLTASPAMTAAASAGLVEPLAAAAGNSAVVAAAPPPPPLTCQELASVGYALAKLHCRPEADWMSAFMDCCLAVMYDFTTDLLASLMWALGELGQVPSPAWMGAFLAASRPRLGEFAAQDLVSVLSSLAALRSPPPADWLSEALTVLGARVGELDGEGVTALLKALVDLDARVSNPDWYDALCDQVASFLPLLSAQGLVDLVASLGTLGHTPRPEWLERCSSAAVRAHAQAFFAATAANLTVMSPDRVTALASALAGAKVAPEPAWLDSLTTAVRNDVMSYTLVQLDALTRALAVFQGLVPEHGAGGGVKPRNTAAASRGEEWEHQLPRHRS</sequence>
<feature type="region of interest" description="Disordered" evidence="1">
    <location>
        <begin position="907"/>
        <end position="935"/>
    </location>
</feature>
<reference evidence="2 3" key="1">
    <citation type="journal article" date="2010" name="Science">
        <title>Genomic analysis of organismal complexity in the multicellular green alga Volvox carteri.</title>
        <authorList>
            <person name="Prochnik S.E."/>
            <person name="Umen J."/>
            <person name="Nedelcu A.M."/>
            <person name="Hallmann A."/>
            <person name="Miller S.M."/>
            <person name="Nishii I."/>
            <person name="Ferris P."/>
            <person name="Kuo A."/>
            <person name="Mitros T."/>
            <person name="Fritz-Laylin L.K."/>
            <person name="Hellsten U."/>
            <person name="Chapman J."/>
            <person name="Simakov O."/>
            <person name="Rensing S.A."/>
            <person name="Terry A."/>
            <person name="Pangilinan J."/>
            <person name="Kapitonov V."/>
            <person name="Jurka J."/>
            <person name="Salamov A."/>
            <person name="Shapiro H."/>
            <person name="Schmutz J."/>
            <person name="Grimwood J."/>
            <person name="Lindquist E."/>
            <person name="Lucas S."/>
            <person name="Grigoriev I.V."/>
            <person name="Schmitt R."/>
            <person name="Kirk D."/>
            <person name="Rokhsar D.S."/>
        </authorList>
    </citation>
    <scope>NUCLEOTIDE SEQUENCE [LARGE SCALE GENOMIC DNA]</scope>
    <source>
        <strain evidence="3">f. Nagariensis / Eve</strain>
    </source>
</reference>
<dbReference type="OrthoDB" id="547956at2759"/>
<dbReference type="GO" id="GO:0000963">
    <property type="term" value="P:mitochondrial RNA processing"/>
    <property type="evidence" value="ECO:0007669"/>
    <property type="project" value="TreeGrafter"/>
</dbReference>
<dbReference type="GO" id="GO:1901259">
    <property type="term" value="P:chloroplast rRNA processing"/>
    <property type="evidence" value="ECO:0007669"/>
    <property type="project" value="TreeGrafter"/>
</dbReference>
<dbReference type="GO" id="GO:0035770">
    <property type="term" value="C:ribonucleoprotein granule"/>
    <property type="evidence" value="ECO:0007669"/>
    <property type="project" value="TreeGrafter"/>
</dbReference>
<protein>
    <submittedName>
        <fullName evidence="2">Uncharacterized protein</fullName>
    </submittedName>
</protein>
<dbReference type="Proteomes" id="UP000001058">
    <property type="component" value="Unassembled WGS sequence"/>
</dbReference>
<dbReference type="EMBL" id="GL378343">
    <property type="protein sequence ID" value="EFJ47722.1"/>
    <property type="molecule type" value="Genomic_DNA"/>
</dbReference>
<organism evidence="3">
    <name type="scientific">Volvox carteri f. nagariensis</name>
    <dbReference type="NCBI Taxonomy" id="3068"/>
    <lineage>
        <taxon>Eukaryota</taxon>
        <taxon>Viridiplantae</taxon>
        <taxon>Chlorophyta</taxon>
        <taxon>core chlorophytes</taxon>
        <taxon>Chlorophyceae</taxon>
        <taxon>CS clade</taxon>
        <taxon>Chlamydomonadales</taxon>
        <taxon>Volvocaceae</taxon>
        <taxon>Volvox</taxon>
    </lineage>
</organism>
<feature type="compositionally biased region" description="Basic and acidic residues" evidence="1">
    <location>
        <begin position="922"/>
        <end position="935"/>
    </location>
</feature>
<dbReference type="GO" id="GO:0003723">
    <property type="term" value="F:RNA binding"/>
    <property type="evidence" value="ECO:0007669"/>
    <property type="project" value="TreeGrafter"/>
</dbReference>
<dbReference type="RefSeq" id="XP_002951193.1">
    <property type="nucleotide sequence ID" value="XM_002951147.1"/>
</dbReference>
<feature type="compositionally biased region" description="Gly residues" evidence="1">
    <location>
        <begin position="8"/>
        <end position="18"/>
    </location>
</feature>
<evidence type="ECO:0000313" key="2">
    <source>
        <dbReference type="EMBL" id="EFJ47722.1"/>
    </source>
</evidence>
<feature type="region of interest" description="Disordered" evidence="1">
    <location>
        <begin position="133"/>
        <end position="159"/>
    </location>
</feature>
<dbReference type="InterPro" id="IPR050870">
    <property type="entry name" value="FAST_kinase"/>
</dbReference>
<keyword evidence="3" id="KW-1185">Reference proteome</keyword>
<accession>D8TXY1</accession>
<evidence type="ECO:0000313" key="3">
    <source>
        <dbReference type="Proteomes" id="UP000001058"/>
    </source>
</evidence>
<dbReference type="GO" id="GO:0044528">
    <property type="term" value="P:regulation of mitochondrial mRNA stability"/>
    <property type="evidence" value="ECO:0007669"/>
    <property type="project" value="TreeGrafter"/>
</dbReference>
<gene>
    <name evidence="2" type="ORF">VOLCADRAFT_91781</name>
</gene>
<dbReference type="GO" id="GO:0005759">
    <property type="term" value="C:mitochondrial matrix"/>
    <property type="evidence" value="ECO:0007669"/>
    <property type="project" value="TreeGrafter"/>
</dbReference>
<dbReference type="PANTHER" id="PTHR21228">
    <property type="entry name" value="FAST LEU-RICH DOMAIN-CONTAINING"/>
    <property type="match status" value="1"/>
</dbReference>
<name>D8TXY1_VOLCA</name>
<evidence type="ECO:0000256" key="1">
    <source>
        <dbReference type="SAM" id="MobiDB-lite"/>
    </source>
</evidence>
<dbReference type="GO" id="GO:0009507">
    <property type="term" value="C:chloroplast"/>
    <property type="evidence" value="ECO:0007669"/>
    <property type="project" value="GOC"/>
</dbReference>
<feature type="region of interest" description="Disordered" evidence="1">
    <location>
        <begin position="1"/>
        <end position="27"/>
    </location>
</feature>
<dbReference type="KEGG" id="vcn:VOLCADRAFT_91781"/>
<proteinExistence type="predicted"/>
<dbReference type="PANTHER" id="PTHR21228:SF40">
    <property type="entry name" value="LD45607P"/>
    <property type="match status" value="1"/>
</dbReference>
<dbReference type="InParanoid" id="D8TXY1"/>
<dbReference type="GeneID" id="9615353"/>